<evidence type="ECO:0000256" key="5">
    <source>
        <dbReference type="PIRSR" id="PIRSR000350-3"/>
    </source>
</evidence>
<gene>
    <name evidence="9" type="ORF">AWB78_01708</name>
</gene>
<evidence type="ECO:0000313" key="9">
    <source>
        <dbReference type="EMBL" id="SAK58052.1"/>
    </source>
</evidence>
<evidence type="ECO:0000256" key="2">
    <source>
        <dbReference type="ARBA" id="ARBA00022630"/>
    </source>
</evidence>
<name>A0A158AJT3_9BURK</name>
<dbReference type="EMBL" id="FCOX02000006">
    <property type="protein sequence ID" value="SAK58052.1"/>
    <property type="molecule type" value="Genomic_DNA"/>
</dbReference>
<sequence length="478" mass="51112">MNDIKVDVAVIGAGTAGMAAFRAARIAGVSAVLIESGELGTTCARVGCMPSKLLLAAANGLHDAQALAPRGIEGTHALEADYAHVLDYVRRERDYFVKGVLDEMEALPGGMLLRGQTRFETATRLIVGDAARVEAKSIVIATGAAPVVPDELKVFGDKLITSDDLFELRTLPKRVAVFGAGPIALELGQALARLGVEVFMFGKGGHVAALTDTPVRDTLAAALADEFYFDPDAKFEGMSLENGQPTLRFTSPDGRAHVERFDLVLAATGRAPNLKPLALEHAGIELNKKGVPLFDEATMQCGKSAIFIAGDCDGTRPWLHDAADEGKLAGDNAARFPDVRAIRRKVPFSIVFSEPQAVSVGASYDDLDKQMTVTGEVSFENQGRSRVMRQNRGLLHVYADAKTGKLRGAQGCGPAMEHIGHLLAWALQLELTLDEALKLPFYHPVVEEGLRSALKDADRKCYEERSETPPALPSAAGC</sequence>
<accession>A0A158AJT3</accession>
<evidence type="ECO:0000256" key="3">
    <source>
        <dbReference type="ARBA" id="ARBA00022827"/>
    </source>
</evidence>
<dbReference type="GO" id="GO:0003955">
    <property type="term" value="F:NAD(P)H dehydrogenase (quinone) activity"/>
    <property type="evidence" value="ECO:0007669"/>
    <property type="project" value="TreeGrafter"/>
</dbReference>
<keyword evidence="10" id="KW-1185">Reference proteome</keyword>
<reference evidence="9" key="1">
    <citation type="submission" date="2016-01" db="EMBL/GenBank/DDBJ databases">
        <authorList>
            <person name="Peeters C."/>
        </authorList>
    </citation>
    <scope>NUCLEOTIDE SEQUENCE</scope>
    <source>
        <strain evidence="9">LMG 29321</strain>
    </source>
</reference>
<dbReference type="PRINTS" id="PR00368">
    <property type="entry name" value="FADPNR"/>
</dbReference>
<evidence type="ECO:0000259" key="7">
    <source>
        <dbReference type="Pfam" id="PF02852"/>
    </source>
</evidence>
<comment type="caution">
    <text evidence="9">The sequence shown here is derived from an EMBL/GenBank/DDBJ whole genome shotgun (WGS) entry which is preliminary data.</text>
</comment>
<dbReference type="InterPro" id="IPR023753">
    <property type="entry name" value="FAD/NAD-binding_dom"/>
</dbReference>
<dbReference type="SUPFAM" id="SSF55424">
    <property type="entry name" value="FAD/NAD-linked reductases, dimerisation (C-terminal) domain"/>
    <property type="match status" value="1"/>
</dbReference>
<dbReference type="InterPro" id="IPR036324">
    <property type="entry name" value="Mn/Fe_SOD_N_sf"/>
</dbReference>
<dbReference type="Pfam" id="PF07992">
    <property type="entry name" value="Pyr_redox_2"/>
    <property type="match status" value="1"/>
</dbReference>
<dbReference type="InterPro" id="IPR036188">
    <property type="entry name" value="FAD/NAD-bd_sf"/>
</dbReference>
<feature type="binding site" evidence="5">
    <location>
        <position position="311"/>
    </location>
    <ligand>
        <name>FAD</name>
        <dbReference type="ChEBI" id="CHEBI:57692"/>
    </ligand>
</feature>
<dbReference type="Pfam" id="PF02852">
    <property type="entry name" value="Pyr_redox_dim"/>
    <property type="match status" value="1"/>
</dbReference>
<keyword evidence="3 5" id="KW-0274">FAD</keyword>
<protein>
    <submittedName>
        <fullName evidence="9">Dihydrolipoamide dehydrogenase</fullName>
    </submittedName>
</protein>
<dbReference type="PIRSF" id="PIRSF000350">
    <property type="entry name" value="Mercury_reductase_MerA"/>
    <property type="match status" value="1"/>
</dbReference>
<evidence type="ECO:0000259" key="8">
    <source>
        <dbReference type="Pfam" id="PF07992"/>
    </source>
</evidence>
<feature type="active site" description="Proton acceptor" evidence="4">
    <location>
        <position position="443"/>
    </location>
</feature>
<keyword evidence="5" id="KW-0520">NAD</keyword>
<dbReference type="Gene3D" id="1.10.287.990">
    <property type="entry name" value="Fe,Mn superoxide dismutase (SOD) domain"/>
    <property type="match status" value="1"/>
</dbReference>
<evidence type="ECO:0000256" key="4">
    <source>
        <dbReference type="PIRSR" id="PIRSR000350-2"/>
    </source>
</evidence>
<feature type="domain" description="Pyridine nucleotide-disulphide oxidoreductase dimerisation" evidence="7">
    <location>
        <begin position="349"/>
        <end position="452"/>
    </location>
</feature>
<dbReference type="InterPro" id="IPR004099">
    <property type="entry name" value="Pyr_nucl-diS_OxRdtase_dimer"/>
</dbReference>
<dbReference type="OrthoDB" id="178496at2"/>
<dbReference type="InterPro" id="IPR016156">
    <property type="entry name" value="FAD/NAD-linked_Rdtase_dimer_sf"/>
</dbReference>
<dbReference type="PRINTS" id="PR00411">
    <property type="entry name" value="PNDRDTASEI"/>
</dbReference>
<feature type="disulfide bond" description="Redox-active" evidence="6">
    <location>
        <begin position="43"/>
        <end position="48"/>
    </location>
</feature>
<dbReference type="GO" id="GO:0050660">
    <property type="term" value="F:flavin adenine dinucleotide binding"/>
    <property type="evidence" value="ECO:0007669"/>
    <property type="project" value="TreeGrafter"/>
</dbReference>
<dbReference type="InterPro" id="IPR001100">
    <property type="entry name" value="Pyr_nuc-diS_OxRdtase"/>
</dbReference>
<feature type="binding site" evidence="5">
    <location>
        <begin position="179"/>
        <end position="186"/>
    </location>
    <ligand>
        <name>NAD(+)</name>
        <dbReference type="ChEBI" id="CHEBI:57540"/>
    </ligand>
</feature>
<dbReference type="PANTHER" id="PTHR43014">
    <property type="entry name" value="MERCURIC REDUCTASE"/>
    <property type="match status" value="1"/>
</dbReference>
<evidence type="ECO:0000256" key="6">
    <source>
        <dbReference type="PIRSR" id="PIRSR000350-4"/>
    </source>
</evidence>
<keyword evidence="5" id="KW-0547">Nucleotide-binding</keyword>
<dbReference type="Gene3D" id="3.50.50.60">
    <property type="entry name" value="FAD/NAD(P)-binding domain"/>
    <property type="match status" value="3"/>
</dbReference>
<dbReference type="Proteomes" id="UP000071859">
    <property type="component" value="Unassembled WGS sequence"/>
</dbReference>
<feature type="binding site" evidence="5">
    <location>
        <position position="269"/>
    </location>
    <ligand>
        <name>NAD(+)</name>
        <dbReference type="ChEBI" id="CHEBI:57540"/>
    </ligand>
</feature>
<comment type="similarity">
    <text evidence="1">Belongs to the class-I pyridine nucleotide-disulfide oxidoreductase family.</text>
</comment>
<evidence type="ECO:0000256" key="1">
    <source>
        <dbReference type="ARBA" id="ARBA00007532"/>
    </source>
</evidence>
<comment type="cofactor">
    <cofactor evidence="5">
        <name>FAD</name>
        <dbReference type="ChEBI" id="CHEBI:57692"/>
    </cofactor>
    <text evidence="5">Binds 1 FAD per subunit.</text>
</comment>
<dbReference type="PANTHER" id="PTHR43014:SF4">
    <property type="entry name" value="PYRIDINE NUCLEOTIDE-DISULFIDE OXIDOREDUCTASE RCLA-RELATED"/>
    <property type="match status" value="1"/>
</dbReference>
<dbReference type="AlphaFoldDB" id="A0A158AJT3"/>
<feature type="domain" description="FAD/NAD(P)-binding" evidence="8">
    <location>
        <begin position="7"/>
        <end position="323"/>
    </location>
</feature>
<dbReference type="RefSeq" id="WP_062604099.1">
    <property type="nucleotide sequence ID" value="NZ_FCOX02000006.1"/>
</dbReference>
<dbReference type="SUPFAM" id="SSF51905">
    <property type="entry name" value="FAD/NAD(P)-binding domain"/>
    <property type="match status" value="1"/>
</dbReference>
<organism evidence="9 10">
    <name type="scientific">Caballeronia calidae</name>
    <dbReference type="NCBI Taxonomy" id="1777139"/>
    <lineage>
        <taxon>Bacteria</taxon>
        <taxon>Pseudomonadati</taxon>
        <taxon>Pseudomonadota</taxon>
        <taxon>Betaproteobacteria</taxon>
        <taxon>Burkholderiales</taxon>
        <taxon>Burkholderiaceae</taxon>
        <taxon>Caballeronia</taxon>
    </lineage>
</organism>
<evidence type="ECO:0000313" key="10">
    <source>
        <dbReference type="Proteomes" id="UP000071859"/>
    </source>
</evidence>
<feature type="binding site" evidence="5">
    <location>
        <position position="52"/>
    </location>
    <ligand>
        <name>FAD</name>
        <dbReference type="ChEBI" id="CHEBI:57692"/>
    </ligand>
</feature>
<dbReference type="NCBIfam" id="NF004939">
    <property type="entry name" value="PRK06292.1-1"/>
    <property type="match status" value="1"/>
</dbReference>
<dbReference type="Gene3D" id="3.30.390.30">
    <property type="match status" value="1"/>
</dbReference>
<proteinExistence type="inferred from homology"/>
<keyword evidence="2" id="KW-0285">Flavoprotein</keyword>